<feature type="region of interest" description="Disordered" evidence="10">
    <location>
        <begin position="178"/>
        <end position="207"/>
    </location>
</feature>
<dbReference type="GO" id="GO:0010181">
    <property type="term" value="F:FMN binding"/>
    <property type="evidence" value="ECO:0007669"/>
    <property type="project" value="UniProtKB-UniRule"/>
</dbReference>
<comment type="catalytic activity">
    <reaction evidence="9">
        <text>2 oxidized [2Fe-2S]-[protein] + NADPH = 2 reduced [2Fe-2S]-[protein] + NADP(+) + H(+)</text>
        <dbReference type="Rhea" id="RHEA:67716"/>
        <dbReference type="Rhea" id="RHEA-COMP:17327"/>
        <dbReference type="Rhea" id="RHEA-COMP:17328"/>
        <dbReference type="ChEBI" id="CHEBI:15378"/>
        <dbReference type="ChEBI" id="CHEBI:33737"/>
        <dbReference type="ChEBI" id="CHEBI:33738"/>
        <dbReference type="ChEBI" id="CHEBI:57783"/>
        <dbReference type="ChEBI" id="CHEBI:58349"/>
    </reaction>
</comment>
<evidence type="ECO:0000256" key="8">
    <source>
        <dbReference type="ARBA" id="ARBA00023002"/>
    </source>
</evidence>
<keyword evidence="5 9" id="KW-0288">FMN</keyword>
<dbReference type="InterPro" id="IPR017938">
    <property type="entry name" value="Riboflavin_synthase-like_b-brl"/>
</dbReference>
<dbReference type="GO" id="GO:0050661">
    <property type="term" value="F:NADP binding"/>
    <property type="evidence" value="ECO:0007669"/>
    <property type="project" value="UniProtKB-UniRule"/>
</dbReference>
<comment type="subunit">
    <text evidence="9">Interacts with DRE2; as part of the cytosolic iron-sulfur (Fe-S) protein assembly (CIA) machinery.</text>
</comment>
<comment type="similarity">
    <text evidence="9">In the C-terminal section; belongs to the flavoprotein pyridine nucleotide cytochrome reductase family.</text>
</comment>
<proteinExistence type="inferred from homology"/>
<dbReference type="InterPro" id="IPR023173">
    <property type="entry name" value="NADPH_Cyt_P450_Rdtase_alpha"/>
</dbReference>
<dbReference type="PROSITE" id="PS51384">
    <property type="entry name" value="FAD_FR"/>
    <property type="match status" value="1"/>
</dbReference>
<dbReference type="GO" id="GO:0050660">
    <property type="term" value="F:flavin adenine dinucleotide binding"/>
    <property type="evidence" value="ECO:0007669"/>
    <property type="project" value="UniProtKB-UniRule"/>
</dbReference>
<dbReference type="InterPro" id="IPR017927">
    <property type="entry name" value="FAD-bd_FR_type"/>
</dbReference>
<dbReference type="SUPFAM" id="SSF63380">
    <property type="entry name" value="Riboflavin synthase domain-like"/>
    <property type="match status" value="1"/>
</dbReference>
<evidence type="ECO:0000256" key="6">
    <source>
        <dbReference type="ARBA" id="ARBA00022827"/>
    </source>
</evidence>
<evidence type="ECO:0000256" key="1">
    <source>
        <dbReference type="ARBA" id="ARBA00001917"/>
    </source>
</evidence>
<dbReference type="Gene3D" id="1.20.990.10">
    <property type="entry name" value="NADPH-cytochrome p450 Reductase, Chain A, domain 3"/>
    <property type="match status" value="1"/>
</dbReference>
<dbReference type="InterPro" id="IPR039261">
    <property type="entry name" value="FNR_nucleotide-bd"/>
</dbReference>
<comment type="cofactor">
    <cofactor evidence="1 9">
        <name>FMN</name>
        <dbReference type="ChEBI" id="CHEBI:58210"/>
    </cofactor>
</comment>
<dbReference type="InterPro" id="IPR028879">
    <property type="entry name" value="NDOR1"/>
</dbReference>
<dbReference type="EMBL" id="JABBWE010000124">
    <property type="protein sequence ID" value="KAG1784943.1"/>
    <property type="molecule type" value="Genomic_DNA"/>
</dbReference>
<dbReference type="Gene3D" id="3.40.50.80">
    <property type="entry name" value="Nucleotide-binding domain of ferredoxin-NADP reductase (FNR) module"/>
    <property type="match status" value="1"/>
</dbReference>
<organism evidence="13 14">
    <name type="scientific">Suillus plorans</name>
    <dbReference type="NCBI Taxonomy" id="116603"/>
    <lineage>
        <taxon>Eukaryota</taxon>
        <taxon>Fungi</taxon>
        <taxon>Dikarya</taxon>
        <taxon>Basidiomycota</taxon>
        <taxon>Agaricomycotina</taxon>
        <taxon>Agaricomycetes</taxon>
        <taxon>Agaricomycetidae</taxon>
        <taxon>Boletales</taxon>
        <taxon>Suillineae</taxon>
        <taxon>Suillaceae</taxon>
        <taxon>Suillus</taxon>
    </lineage>
</organism>
<dbReference type="HAMAP" id="MF_03178">
    <property type="entry name" value="NDOR1"/>
    <property type="match status" value="1"/>
</dbReference>
<protein>
    <recommendedName>
        <fullName evidence="9">NADPH-dependent diflavin oxidoreductase 1</fullName>
        <ecNumber evidence="9">1.18.1.-</ecNumber>
    </recommendedName>
    <alternativeName>
        <fullName evidence="9">NADPH-dependent FMN and FAD-containing oxidoreductase</fullName>
    </alternativeName>
</protein>
<dbReference type="SUPFAM" id="SSF52218">
    <property type="entry name" value="Flavoproteins"/>
    <property type="match status" value="1"/>
</dbReference>
<gene>
    <name evidence="9" type="primary">TAH18</name>
    <name evidence="13" type="ORF">HD556DRAFT_174644</name>
</gene>
<dbReference type="GO" id="GO:0160246">
    <property type="term" value="F:NADPH-iron-sulfur [2Fe-2S] protein oxidoreductase activity"/>
    <property type="evidence" value="ECO:0007669"/>
    <property type="project" value="InterPro"/>
</dbReference>
<dbReference type="Pfam" id="PF00175">
    <property type="entry name" value="NAD_binding_1"/>
    <property type="match status" value="1"/>
</dbReference>
<keyword evidence="14" id="KW-1185">Reference proteome</keyword>
<feature type="binding site" evidence="9">
    <location>
        <begin position="515"/>
        <end position="516"/>
    </location>
    <ligand>
        <name>NADP(+)</name>
        <dbReference type="ChEBI" id="CHEBI:58349"/>
    </ligand>
</feature>
<evidence type="ECO:0000313" key="14">
    <source>
        <dbReference type="Proteomes" id="UP000719766"/>
    </source>
</evidence>
<dbReference type="PROSITE" id="PS50902">
    <property type="entry name" value="FLAVODOXIN_LIKE"/>
    <property type="match status" value="1"/>
</dbReference>
<reference evidence="13" key="1">
    <citation type="journal article" date="2020" name="New Phytol.">
        <title>Comparative genomics reveals dynamic genome evolution in host specialist ectomycorrhizal fungi.</title>
        <authorList>
            <person name="Lofgren L.A."/>
            <person name="Nguyen N.H."/>
            <person name="Vilgalys R."/>
            <person name="Ruytinx J."/>
            <person name="Liao H.L."/>
            <person name="Branco S."/>
            <person name="Kuo A."/>
            <person name="LaButti K."/>
            <person name="Lipzen A."/>
            <person name="Andreopoulos W."/>
            <person name="Pangilinan J."/>
            <person name="Riley R."/>
            <person name="Hundley H."/>
            <person name="Na H."/>
            <person name="Barry K."/>
            <person name="Grigoriev I.V."/>
            <person name="Stajich J.E."/>
            <person name="Kennedy P.G."/>
        </authorList>
    </citation>
    <scope>NUCLEOTIDE SEQUENCE</scope>
    <source>
        <strain evidence="13">S12</strain>
    </source>
</reference>
<feature type="binding site" evidence="9">
    <location>
        <begin position="385"/>
        <end position="388"/>
    </location>
    <ligand>
        <name>FAD</name>
        <dbReference type="ChEBI" id="CHEBI:57692"/>
    </ligand>
</feature>
<dbReference type="InterPro" id="IPR001433">
    <property type="entry name" value="OxRdtase_FAD/NAD-bd"/>
</dbReference>
<dbReference type="PANTHER" id="PTHR19384">
    <property type="entry name" value="NITRIC OXIDE SYNTHASE-RELATED"/>
    <property type="match status" value="1"/>
</dbReference>
<dbReference type="PRINTS" id="PR00369">
    <property type="entry name" value="FLAVODOXIN"/>
</dbReference>
<dbReference type="Gene3D" id="3.40.50.360">
    <property type="match status" value="1"/>
</dbReference>
<evidence type="ECO:0000256" key="2">
    <source>
        <dbReference type="ARBA" id="ARBA00001974"/>
    </source>
</evidence>
<dbReference type="Proteomes" id="UP000719766">
    <property type="component" value="Unassembled WGS sequence"/>
</dbReference>
<feature type="binding site" evidence="9">
    <location>
        <position position="147"/>
    </location>
    <ligand>
        <name>FMN</name>
        <dbReference type="ChEBI" id="CHEBI:58210"/>
    </ligand>
</feature>
<evidence type="ECO:0000259" key="12">
    <source>
        <dbReference type="PROSITE" id="PS51384"/>
    </source>
</evidence>
<dbReference type="InterPro" id="IPR008254">
    <property type="entry name" value="Flavodoxin/NO_synth"/>
</dbReference>
<sequence length="600" mass="68702">MSTHGDHGTEEHQHSSASRELLILYATETGTAQETADRIARECRRVHFHCRVQSMDAYPPETLISEHLVIFVVSTTGWGAEPRAMSSLWNMLLRSDLPNDLFEDMDFCVFGLGDTAYEKFCWPAKKLSRRMQSLGGYEICSRGEGDEQHRMGVDGALDPWIECLLEVLTQLYPLPHEQDNIPAGRPPPRVSLSNVGSDTSLDPDPLDEDTKFHTASVKCNRRITAEDWFQDVRHFEFSFEDDIKYNPGDVAVIHPSAPASEVDSFLVTMGWANVADNFFTVEHTMLDQTLPDHLPKIVSLRILFTRYLNYNAVPRRSFFQLLRYFAIDELEREKLDEFVSIEGADEMYDYCQRVKRTIWEVLSEFRSARIPREYVFDLFPPLRPREFSIASSIEFHPREIHLCVAIVRYRTKLKIHRKGVCTSYLSGLKLGDTLRIGLRKGFISLPTDPNTPVVCVGPGTGIAPMRAVIEQRIHKGHTNTTLYFGCRSAHKDQHYHKEWESHAEERKIRYRVACSRDGPEGVKRTYVQDLMKEDAQYIWTMLGQQRGILIISGSSNKMPNAVREAVRGAVERFGGRSNAEAVEYVAAMEREGRLIEECWS</sequence>
<evidence type="ECO:0000259" key="11">
    <source>
        <dbReference type="PROSITE" id="PS50902"/>
    </source>
</evidence>
<comment type="cofactor">
    <cofactor evidence="2 9">
        <name>FAD</name>
        <dbReference type="ChEBI" id="CHEBI:57692"/>
    </cofactor>
</comment>
<dbReference type="InterPro" id="IPR001709">
    <property type="entry name" value="Flavoprot_Pyr_Nucl_cyt_Rdtase"/>
</dbReference>
<dbReference type="AlphaFoldDB" id="A0A9P7A9K8"/>
<dbReference type="PANTHER" id="PTHR19384:SF10">
    <property type="entry name" value="NADPH-DEPENDENT DIFLAVIN OXIDOREDUCTASE 1"/>
    <property type="match status" value="1"/>
</dbReference>
<feature type="domain" description="Flavodoxin-like" evidence="11">
    <location>
        <begin position="21"/>
        <end position="165"/>
    </location>
</feature>
<comment type="caution">
    <text evidence="9">Lacks conserved residue(s) required for the propagation of feature annotation.</text>
</comment>
<dbReference type="Gene3D" id="2.40.30.10">
    <property type="entry name" value="Translation factors"/>
    <property type="match status" value="1"/>
</dbReference>
<dbReference type="Pfam" id="PF00258">
    <property type="entry name" value="Flavodoxin_1"/>
    <property type="match status" value="1"/>
</dbReference>
<dbReference type="GO" id="GO:0016226">
    <property type="term" value="P:iron-sulfur cluster assembly"/>
    <property type="evidence" value="ECO:0007669"/>
    <property type="project" value="UniProtKB-UniRule"/>
</dbReference>
<comment type="similarity">
    <text evidence="9">In the N-terminal section; belongs to the flavodoxin family.</text>
</comment>
<dbReference type="OrthoDB" id="1856718at2759"/>
<dbReference type="GO" id="GO:0005829">
    <property type="term" value="C:cytosol"/>
    <property type="evidence" value="ECO:0007669"/>
    <property type="project" value="TreeGrafter"/>
</dbReference>
<keyword evidence="3 9" id="KW-0963">Cytoplasm</keyword>
<comment type="caution">
    <text evidence="13">The sequence shown here is derived from an EMBL/GenBank/DDBJ whole genome shotgun (WGS) entry which is preliminary data.</text>
</comment>
<keyword evidence="4 9" id="KW-0285">Flavoprotein</keyword>
<evidence type="ECO:0000256" key="3">
    <source>
        <dbReference type="ARBA" id="ARBA00022490"/>
    </source>
</evidence>
<keyword evidence="8 9" id="KW-0560">Oxidoreductase</keyword>
<accession>A0A9P7A9K8</accession>
<feature type="binding site" evidence="9">
    <location>
        <position position="599"/>
    </location>
    <ligand>
        <name>FAD</name>
        <dbReference type="ChEBI" id="CHEBI:57692"/>
    </ligand>
</feature>
<evidence type="ECO:0000256" key="10">
    <source>
        <dbReference type="SAM" id="MobiDB-lite"/>
    </source>
</evidence>
<name>A0A9P7A9K8_9AGAM</name>
<keyword evidence="6 9" id="KW-0274">FAD</keyword>
<comment type="subcellular location">
    <subcellularLocation>
        <location evidence="9">Cytoplasm</location>
    </subcellularLocation>
    <subcellularLocation>
        <location evidence="9">Mitochondrion</location>
    </subcellularLocation>
    <text evidence="9">Relocalizes to mitochondria after H(2)O(2) exposure.</text>
</comment>
<feature type="binding site" evidence="9">
    <location>
        <position position="460"/>
    </location>
    <ligand>
        <name>NADP(+)</name>
        <dbReference type="ChEBI" id="CHEBI:58349"/>
    </ligand>
</feature>
<dbReference type="EC" id="1.18.1.-" evidence="9"/>
<feature type="binding site" evidence="9">
    <location>
        <begin position="524"/>
        <end position="528"/>
    </location>
    <ligand>
        <name>NADP(+)</name>
        <dbReference type="ChEBI" id="CHEBI:58349"/>
    </ligand>
</feature>
<evidence type="ECO:0000256" key="5">
    <source>
        <dbReference type="ARBA" id="ARBA00022643"/>
    </source>
</evidence>
<evidence type="ECO:0000256" key="4">
    <source>
        <dbReference type="ARBA" id="ARBA00022630"/>
    </source>
</evidence>
<comment type="function">
    <text evidence="9">NADPH-dependent reductase which is a central component of the cytosolic iron-sulfur (Fe-S) protein assembly (CIA) machinery. Transfers electrons from NADPH via its FAD and FMN prosthetic groups to the [2Fe-2S] cluster of DRE2, another key component of the CIA machinery. In turn, this reduced cluster provides electrons for assembly of cytosolic iron-sulfur cluster proteins. Positively controls H(2)O(2)-induced cell death.</text>
</comment>
<keyword evidence="7 9" id="KW-0521">NADP</keyword>
<feature type="binding site" evidence="9">
    <location>
        <begin position="74"/>
        <end position="77"/>
    </location>
    <ligand>
        <name>FMN</name>
        <dbReference type="ChEBI" id="CHEBI:58210"/>
    </ligand>
</feature>
<dbReference type="InterPro" id="IPR001094">
    <property type="entry name" value="Flavdoxin-like"/>
</dbReference>
<feature type="compositionally biased region" description="Polar residues" evidence="10">
    <location>
        <begin position="191"/>
        <end position="200"/>
    </location>
</feature>
<feature type="binding site" evidence="9">
    <location>
        <begin position="419"/>
        <end position="422"/>
    </location>
    <ligand>
        <name>FAD</name>
        <dbReference type="ChEBI" id="CHEBI:57692"/>
    </ligand>
</feature>
<evidence type="ECO:0000256" key="7">
    <source>
        <dbReference type="ARBA" id="ARBA00022857"/>
    </source>
</evidence>
<feature type="binding site" evidence="9">
    <location>
        <begin position="27"/>
        <end position="32"/>
    </location>
    <ligand>
        <name>FMN</name>
        <dbReference type="ChEBI" id="CHEBI:58210"/>
    </ligand>
</feature>
<dbReference type="PRINTS" id="PR00371">
    <property type="entry name" value="FPNCR"/>
</dbReference>
<feature type="domain" description="FAD-binding FR-type" evidence="12">
    <location>
        <begin position="210"/>
        <end position="446"/>
    </location>
</feature>
<dbReference type="Pfam" id="PF00667">
    <property type="entry name" value="FAD_binding_1"/>
    <property type="match status" value="1"/>
</dbReference>
<dbReference type="InterPro" id="IPR029039">
    <property type="entry name" value="Flavoprotein-like_sf"/>
</dbReference>
<comment type="similarity">
    <text evidence="9">Belongs to the NADPH-dependent diflavin oxidoreductase NDOR1 family.</text>
</comment>
<dbReference type="InterPro" id="IPR003097">
    <property type="entry name" value="CysJ-like_FAD-binding"/>
</dbReference>
<keyword evidence="9" id="KW-0496">Mitochondrion</keyword>
<dbReference type="GO" id="GO:0005739">
    <property type="term" value="C:mitochondrion"/>
    <property type="evidence" value="ECO:0007669"/>
    <property type="project" value="UniProtKB-SubCell"/>
</dbReference>
<evidence type="ECO:0000256" key="9">
    <source>
        <dbReference type="HAMAP-Rule" id="MF_03178"/>
    </source>
</evidence>
<evidence type="ECO:0000313" key="13">
    <source>
        <dbReference type="EMBL" id="KAG1784943.1"/>
    </source>
</evidence>
<dbReference type="GO" id="GO:0016651">
    <property type="term" value="F:oxidoreductase activity, acting on NAD(P)H"/>
    <property type="evidence" value="ECO:0007669"/>
    <property type="project" value="UniProtKB-UniRule"/>
</dbReference>
<dbReference type="SUPFAM" id="SSF52343">
    <property type="entry name" value="Ferredoxin reductase-like, C-terminal NADP-linked domain"/>
    <property type="match status" value="1"/>
</dbReference>